<reference evidence="3 4" key="1">
    <citation type="submission" date="2016-07" db="EMBL/GenBank/DDBJ databases">
        <title>Genomic analysis of zinc-resistant bacterium Mucilaginibacter pedocola TBZ30.</title>
        <authorList>
            <person name="Huang J."/>
            <person name="Tang J."/>
        </authorList>
    </citation>
    <scope>NUCLEOTIDE SEQUENCE [LARGE SCALE GENOMIC DNA]</scope>
    <source>
        <strain evidence="3 4">TBZ30</strain>
    </source>
</reference>
<dbReference type="OrthoDB" id="1265549at2"/>
<proteinExistence type="predicted"/>
<keyword evidence="4" id="KW-1185">Reference proteome</keyword>
<evidence type="ECO:0000313" key="3">
    <source>
        <dbReference type="EMBL" id="OOQ58719.1"/>
    </source>
</evidence>
<evidence type="ECO:0000313" key="4">
    <source>
        <dbReference type="Proteomes" id="UP000189739"/>
    </source>
</evidence>
<accession>A0A1S9PCQ5</accession>
<feature type="signal peptide" evidence="2">
    <location>
        <begin position="1"/>
        <end position="21"/>
    </location>
</feature>
<evidence type="ECO:0000256" key="1">
    <source>
        <dbReference type="SAM" id="MobiDB-lite"/>
    </source>
</evidence>
<evidence type="ECO:0000256" key="2">
    <source>
        <dbReference type="SAM" id="SignalP"/>
    </source>
</evidence>
<dbReference type="Proteomes" id="UP000189739">
    <property type="component" value="Unassembled WGS sequence"/>
</dbReference>
<feature type="compositionally biased region" description="Basic and acidic residues" evidence="1">
    <location>
        <begin position="114"/>
        <end position="128"/>
    </location>
</feature>
<gene>
    <name evidence="3" type="ORF">BC343_08640</name>
</gene>
<name>A0A1S9PCQ5_9SPHI</name>
<dbReference type="RefSeq" id="WP_078349426.1">
    <property type="nucleotide sequence ID" value="NZ_MBTF01000023.1"/>
</dbReference>
<organism evidence="3 4">
    <name type="scientific">Mucilaginibacter pedocola</name>
    <dbReference type="NCBI Taxonomy" id="1792845"/>
    <lineage>
        <taxon>Bacteria</taxon>
        <taxon>Pseudomonadati</taxon>
        <taxon>Bacteroidota</taxon>
        <taxon>Sphingobacteriia</taxon>
        <taxon>Sphingobacteriales</taxon>
        <taxon>Sphingobacteriaceae</taxon>
        <taxon>Mucilaginibacter</taxon>
    </lineage>
</organism>
<protein>
    <submittedName>
        <fullName evidence="3">Uncharacterized protein</fullName>
    </submittedName>
</protein>
<dbReference type="EMBL" id="MBTF01000023">
    <property type="protein sequence ID" value="OOQ58719.1"/>
    <property type="molecule type" value="Genomic_DNA"/>
</dbReference>
<feature type="region of interest" description="Disordered" evidence="1">
    <location>
        <begin position="71"/>
        <end position="150"/>
    </location>
</feature>
<feature type="chain" id="PRO_5012684600" evidence="2">
    <location>
        <begin position="22"/>
        <end position="150"/>
    </location>
</feature>
<sequence length="150" mass="15392">MKKHIITLALVIITAATFAQAPAERGINNINNSMPNRISMNVTTAKQTQGSNFGEKVAQGLQSGASALASGASLNAAPGNPATPAVTAADEHRTYTGGRRNEESATNQNISIIRSDKSISEKGIKRTPDAAVTSPGQPIGGIVVKGGISQ</sequence>
<dbReference type="AlphaFoldDB" id="A0A1S9PCQ5"/>
<keyword evidence="2" id="KW-0732">Signal</keyword>
<feature type="compositionally biased region" description="Basic and acidic residues" evidence="1">
    <location>
        <begin position="89"/>
        <end position="103"/>
    </location>
</feature>
<comment type="caution">
    <text evidence="3">The sequence shown here is derived from an EMBL/GenBank/DDBJ whole genome shotgun (WGS) entry which is preliminary data.</text>
</comment>